<evidence type="ECO:0000313" key="5">
    <source>
        <dbReference type="EMBL" id="ARJ71011.1"/>
    </source>
</evidence>
<evidence type="ECO:0000256" key="2">
    <source>
        <dbReference type="ARBA" id="ARBA00023125"/>
    </source>
</evidence>
<dbReference type="PANTHER" id="PTHR47894">
    <property type="entry name" value="HTH-TYPE TRANSCRIPTIONAL REGULATOR GADX"/>
    <property type="match status" value="1"/>
</dbReference>
<dbReference type="SUPFAM" id="SSF46689">
    <property type="entry name" value="Homeodomain-like"/>
    <property type="match status" value="1"/>
</dbReference>
<dbReference type="OrthoDB" id="9805730at2"/>
<reference evidence="5 6" key="1">
    <citation type="submission" date="2017-03" db="EMBL/GenBank/DDBJ databases">
        <title>Genome sequence of Paracoccus contaminans isolated from a water microcosm.</title>
        <authorList>
            <person name="Aurass P."/>
            <person name="Karste S."/>
            <person name="Trost E."/>
            <person name="Glaeser S.P."/>
            <person name="Kaempfer P."/>
            <person name="Flieger A."/>
        </authorList>
    </citation>
    <scope>NUCLEOTIDE SEQUENCE [LARGE SCALE GENOMIC DNA]</scope>
    <source>
        <strain evidence="6">RKI 16-01929T\LMG 29738T\CCM 8701T\CIP 111112T</strain>
        <plasmid evidence="6">Plasmid unnamed</plasmid>
    </source>
</reference>
<dbReference type="RefSeq" id="WP_085379025.1">
    <property type="nucleotide sequence ID" value="NZ_CP020613.1"/>
</dbReference>
<accession>A0A1W6D1N2</accession>
<evidence type="ECO:0000313" key="6">
    <source>
        <dbReference type="Proteomes" id="UP000193017"/>
    </source>
</evidence>
<gene>
    <name evidence="5" type="ORF">B0A89_14390</name>
</gene>
<dbReference type="InterPro" id="IPR009057">
    <property type="entry name" value="Homeodomain-like_sf"/>
</dbReference>
<dbReference type="EMBL" id="CP020613">
    <property type="protein sequence ID" value="ARJ71011.1"/>
    <property type="molecule type" value="Genomic_DNA"/>
</dbReference>
<dbReference type="AlphaFoldDB" id="A0A1W6D1N2"/>
<evidence type="ECO:0000259" key="4">
    <source>
        <dbReference type="PROSITE" id="PS01124"/>
    </source>
</evidence>
<dbReference type="GO" id="GO:0005829">
    <property type="term" value="C:cytosol"/>
    <property type="evidence" value="ECO:0007669"/>
    <property type="project" value="TreeGrafter"/>
</dbReference>
<dbReference type="PROSITE" id="PS01124">
    <property type="entry name" value="HTH_ARAC_FAMILY_2"/>
    <property type="match status" value="1"/>
</dbReference>
<name>A0A1W6D1N2_9RHOB</name>
<dbReference type="SMART" id="SM00342">
    <property type="entry name" value="HTH_ARAC"/>
    <property type="match status" value="1"/>
</dbReference>
<keyword evidence="3" id="KW-0804">Transcription</keyword>
<proteinExistence type="predicted"/>
<keyword evidence="1" id="KW-0805">Transcription regulation</keyword>
<evidence type="ECO:0000256" key="3">
    <source>
        <dbReference type="ARBA" id="ARBA00023163"/>
    </source>
</evidence>
<dbReference type="Gene3D" id="1.10.10.60">
    <property type="entry name" value="Homeodomain-like"/>
    <property type="match status" value="1"/>
</dbReference>
<keyword evidence="2" id="KW-0238">DNA-binding</keyword>
<dbReference type="KEGG" id="pcon:B0A89_14390"/>
<geneLocation type="plasmid" evidence="5 6">
    <name>unnamed</name>
</geneLocation>
<dbReference type="Pfam" id="PF12833">
    <property type="entry name" value="HTH_18"/>
    <property type="match status" value="1"/>
</dbReference>
<feature type="domain" description="HTH araC/xylS-type" evidence="4">
    <location>
        <begin position="131"/>
        <end position="215"/>
    </location>
</feature>
<dbReference type="Proteomes" id="UP000193017">
    <property type="component" value="Plasmid unnamed"/>
</dbReference>
<dbReference type="GO" id="GO:0000976">
    <property type="term" value="F:transcription cis-regulatory region binding"/>
    <property type="evidence" value="ECO:0007669"/>
    <property type="project" value="TreeGrafter"/>
</dbReference>
<dbReference type="PANTHER" id="PTHR47894:SF1">
    <property type="entry name" value="HTH-TYPE TRANSCRIPTIONAL REGULATOR VQSM"/>
    <property type="match status" value="1"/>
</dbReference>
<protein>
    <recommendedName>
        <fullName evidence="4">HTH araC/xylS-type domain-containing protein</fullName>
    </recommendedName>
</protein>
<evidence type="ECO:0000256" key="1">
    <source>
        <dbReference type="ARBA" id="ARBA00023015"/>
    </source>
</evidence>
<organism evidence="5 6">
    <name type="scientific">Paracoccus contaminans</name>
    <dbReference type="NCBI Taxonomy" id="1945662"/>
    <lineage>
        <taxon>Bacteria</taxon>
        <taxon>Pseudomonadati</taxon>
        <taxon>Pseudomonadota</taxon>
        <taxon>Alphaproteobacteria</taxon>
        <taxon>Rhodobacterales</taxon>
        <taxon>Paracoccaceae</taxon>
        <taxon>Paracoccus</taxon>
    </lineage>
</organism>
<keyword evidence="5" id="KW-0614">Plasmid</keyword>
<sequence>MPPSSVGFRVEDDRGRFSYRILDNAVWPRQADAELTLGLLTGVILRFAPGAGRNCSVAFEHEASVARRALAGRMGTAPCPSEVNAISFPVRLLDCQQAERSALETGEAFRRAMKGLEAQIQADWRRRPTSHRVLHMLMARIGRQDITQDAVAHDMGVSTRTLRRQLDTEGTSFHALTEACRRDVGHALLVRSDLPMTEIAMRLGYSDHTAFSRWFGASPRELRKAGSAASVTT</sequence>
<dbReference type="InterPro" id="IPR018060">
    <property type="entry name" value="HTH_AraC"/>
</dbReference>
<keyword evidence="6" id="KW-1185">Reference proteome</keyword>
<dbReference type="GO" id="GO:0003700">
    <property type="term" value="F:DNA-binding transcription factor activity"/>
    <property type="evidence" value="ECO:0007669"/>
    <property type="project" value="InterPro"/>
</dbReference>